<dbReference type="GO" id="GO:0004177">
    <property type="term" value="F:aminopeptidase activity"/>
    <property type="evidence" value="ECO:0007669"/>
    <property type="project" value="UniProtKB-KW"/>
</dbReference>
<feature type="domain" description="Peptidase S9 prolyl oligopeptidase catalytic" evidence="4">
    <location>
        <begin position="455"/>
        <end position="658"/>
    </location>
</feature>
<protein>
    <submittedName>
        <fullName evidence="5">Dipeptidyl aminopeptidase/acylaminoacyl peptidase</fullName>
    </submittedName>
</protein>
<organism evidence="5 6">
    <name type="scientific">Actinokineospora auranticolor</name>
    <dbReference type="NCBI Taxonomy" id="155976"/>
    <lineage>
        <taxon>Bacteria</taxon>
        <taxon>Bacillati</taxon>
        <taxon>Actinomycetota</taxon>
        <taxon>Actinomycetes</taxon>
        <taxon>Pseudonocardiales</taxon>
        <taxon>Pseudonocardiaceae</taxon>
        <taxon>Actinokineospora</taxon>
    </lineage>
</organism>
<dbReference type="Pfam" id="PF07676">
    <property type="entry name" value="PD40"/>
    <property type="match status" value="1"/>
</dbReference>
<dbReference type="InterPro" id="IPR001375">
    <property type="entry name" value="Peptidase_S9_cat"/>
</dbReference>
<dbReference type="SUPFAM" id="SSF53474">
    <property type="entry name" value="alpha/beta-Hydrolases"/>
    <property type="match status" value="1"/>
</dbReference>
<evidence type="ECO:0000313" key="5">
    <source>
        <dbReference type="EMBL" id="PPK66883.1"/>
    </source>
</evidence>
<dbReference type="Pfam" id="PF00326">
    <property type="entry name" value="Peptidase_S9"/>
    <property type="match status" value="1"/>
</dbReference>
<dbReference type="Gene3D" id="3.40.50.1820">
    <property type="entry name" value="alpha/beta hydrolase"/>
    <property type="match status" value="1"/>
</dbReference>
<dbReference type="EMBL" id="PTIX01000009">
    <property type="protein sequence ID" value="PPK66883.1"/>
    <property type="molecule type" value="Genomic_DNA"/>
</dbReference>
<keyword evidence="2" id="KW-0720">Serine protease</keyword>
<dbReference type="Proteomes" id="UP000239203">
    <property type="component" value="Unassembled WGS sequence"/>
</dbReference>
<reference evidence="5 6" key="1">
    <citation type="submission" date="2018-02" db="EMBL/GenBank/DDBJ databases">
        <title>Genomic Encyclopedia of Archaeal and Bacterial Type Strains, Phase II (KMG-II): from individual species to whole genera.</title>
        <authorList>
            <person name="Goeker M."/>
        </authorList>
    </citation>
    <scope>NUCLEOTIDE SEQUENCE [LARGE SCALE GENOMIC DNA]</scope>
    <source>
        <strain evidence="5 6">YU 961-1</strain>
    </source>
</reference>
<dbReference type="InterPro" id="IPR011042">
    <property type="entry name" value="6-blade_b-propeller_TolB-like"/>
</dbReference>
<dbReference type="AlphaFoldDB" id="A0A2S6GNZ1"/>
<evidence type="ECO:0000256" key="1">
    <source>
        <dbReference type="ARBA" id="ARBA00022801"/>
    </source>
</evidence>
<keyword evidence="5" id="KW-0645">Protease</keyword>
<accession>A0A2S6GNZ1</accession>
<name>A0A2S6GNZ1_9PSEU</name>
<dbReference type="InterPro" id="IPR011659">
    <property type="entry name" value="WD40"/>
</dbReference>
<dbReference type="GO" id="GO:0004252">
    <property type="term" value="F:serine-type endopeptidase activity"/>
    <property type="evidence" value="ECO:0007669"/>
    <property type="project" value="TreeGrafter"/>
</dbReference>
<keyword evidence="1" id="KW-0378">Hydrolase</keyword>
<feature type="region of interest" description="Disordered" evidence="3">
    <location>
        <begin position="72"/>
        <end position="100"/>
    </location>
</feature>
<evidence type="ECO:0000256" key="2">
    <source>
        <dbReference type="ARBA" id="ARBA00022825"/>
    </source>
</evidence>
<evidence type="ECO:0000256" key="3">
    <source>
        <dbReference type="SAM" id="MobiDB-lite"/>
    </source>
</evidence>
<dbReference type="PANTHER" id="PTHR42776:SF4">
    <property type="entry name" value="ACYLAMINO-ACID-RELEASING ENZYME"/>
    <property type="match status" value="1"/>
</dbReference>
<keyword evidence="6" id="KW-1185">Reference proteome</keyword>
<comment type="caution">
    <text evidence="5">The sequence shown here is derived from an EMBL/GenBank/DDBJ whole genome shotgun (WGS) entry which is preliminary data.</text>
</comment>
<dbReference type="Gene3D" id="2.120.10.30">
    <property type="entry name" value="TolB, C-terminal domain"/>
    <property type="match status" value="2"/>
</dbReference>
<keyword evidence="5" id="KW-0031">Aminopeptidase</keyword>
<dbReference type="RefSeq" id="WP_245931372.1">
    <property type="nucleotide sequence ID" value="NZ_CP154825.1"/>
</dbReference>
<proteinExistence type="predicted"/>
<evidence type="ECO:0000259" key="4">
    <source>
        <dbReference type="Pfam" id="PF00326"/>
    </source>
</evidence>
<sequence length="670" mass="72098">MIFDADEPAAGPLADLDGYLAMPQVAGLWLAPDGRALVVGAATPDHTGTRHAKALWEIDPDGVRQARRLTRGAEGETGAGFTPTGDLLFTSTRPEPGADDGQALWVLPRSGGEPWVVARPPGGVRGVAVGADGTVVFGSGMLPSATDLGADQALRARREDAGVSAILHDEFPIRHWDRHLGPDRPRLFVLDPGGPRDLTGHVGRALGEDSAWDVTPDGSTVVTTWAVTEPCGSQRYTLVAVDSATGARRVVADDPGHEYDAPRVSPDGTRVAVVVHRRKDPHDPGDRWLGVVDLAGGAVTPLTADWDRWPHAPQWTPDGTALVCAADHFGRSPLWRVDATTGEVTRLTDDDGAYTDPRVSPDGRWVYALRSAIDSPPAPVRVDLADGTTTPLPGPAEALGATAAVRGTLTEVTATAADGTPLRAWLTLPPDASPDSPAPLLLWVHGGPVLSRNNWSWRWNPWIPVARGYAVLMPDPALSTGYGIDFIRRGWGAWGTSPYTDLMAITDAALARPDLDPARTAAMGGSFGGYMVNWIAGHTDRFRAIVSHASVWDLDQSTDTADIAHDFRREMTPAMAEANSPHHFAAAVRTPVLVIHGDRDYRVPINEALRLWWDLCSHAGESHPHRFLYFPDENHFVQAPGNVKLWYATVLAFLAQHVLGEEWHRPDLLG</sequence>
<dbReference type="SUPFAM" id="SSF82171">
    <property type="entry name" value="DPP6 N-terminal domain-like"/>
    <property type="match status" value="1"/>
</dbReference>
<gene>
    <name evidence="5" type="ORF">CLV40_109268</name>
</gene>
<evidence type="ECO:0000313" key="6">
    <source>
        <dbReference type="Proteomes" id="UP000239203"/>
    </source>
</evidence>
<dbReference type="InterPro" id="IPR029058">
    <property type="entry name" value="AB_hydrolase_fold"/>
</dbReference>
<dbReference type="GO" id="GO:0006508">
    <property type="term" value="P:proteolysis"/>
    <property type="evidence" value="ECO:0007669"/>
    <property type="project" value="InterPro"/>
</dbReference>
<dbReference type="PANTHER" id="PTHR42776">
    <property type="entry name" value="SERINE PEPTIDASE S9 FAMILY MEMBER"/>
    <property type="match status" value="1"/>
</dbReference>